<organism evidence="1 2">
    <name type="scientific">Candidatus Aquarickettsia rohweri</name>
    <dbReference type="NCBI Taxonomy" id="2602574"/>
    <lineage>
        <taxon>Bacteria</taxon>
        <taxon>Pseudomonadati</taxon>
        <taxon>Pseudomonadota</taxon>
        <taxon>Alphaproteobacteria</taxon>
        <taxon>Rickettsiales</taxon>
        <taxon>Candidatus Midichloriaceae</taxon>
        <taxon>Candidatus Aquarickettsia</taxon>
    </lineage>
</organism>
<dbReference type="InterPro" id="IPR024046">
    <property type="entry name" value="Flagellar_assmbl_FliW_dom_sf"/>
</dbReference>
<proteinExistence type="predicted"/>
<reference evidence="2" key="1">
    <citation type="submission" date="2018-11" db="EMBL/GenBank/DDBJ databases">
        <title>Phylogenetic, genomic, and biogeographic characterization of a novel and ubiquitous marine invertebrate-associated Rickettsiales parasite, Candidatus Marinoinvertebrata rohwerii, gen. nov., sp. nov.</title>
        <authorList>
            <person name="Klinges J.G."/>
            <person name="Rosales S.M."/>
            <person name="Mcminds R."/>
            <person name="Shaver E.C."/>
            <person name="Shantz A."/>
            <person name="Peters E.C."/>
            <person name="Burkepile D.E."/>
            <person name="Silliman B.R."/>
            <person name="Vega Thurber R.L."/>
        </authorList>
    </citation>
    <scope>NUCLEOTIDE SEQUENCE [LARGE SCALE GENOMIC DNA]</scope>
    <source>
        <strain evidence="2">a_cerv_44</strain>
    </source>
</reference>
<dbReference type="AlphaFoldDB" id="A0A429XPE3"/>
<dbReference type="Proteomes" id="UP000279470">
    <property type="component" value="Unassembled WGS sequence"/>
</dbReference>
<name>A0A429XPE3_9RICK</name>
<dbReference type="Pfam" id="PF02623">
    <property type="entry name" value="FliW"/>
    <property type="match status" value="1"/>
</dbReference>
<gene>
    <name evidence="1" type="ORF">EIC27_02750</name>
</gene>
<comment type="caution">
    <text evidence="1">The sequence shown here is derived from an EMBL/GenBank/DDBJ whole genome shotgun (WGS) entry which is preliminary data.</text>
</comment>
<evidence type="ECO:0000313" key="2">
    <source>
        <dbReference type="Proteomes" id="UP000279470"/>
    </source>
</evidence>
<protein>
    <recommendedName>
        <fullName evidence="3">Flagellar assembly factor FliW</fullName>
    </recommendedName>
</protein>
<evidence type="ECO:0008006" key="3">
    <source>
        <dbReference type="Google" id="ProtNLM"/>
    </source>
</evidence>
<dbReference type="InterPro" id="IPR003775">
    <property type="entry name" value="Flagellar_assembly_factor_FliW"/>
</dbReference>
<dbReference type="OrthoDB" id="8479908at2"/>
<keyword evidence="2" id="KW-1185">Reference proteome</keyword>
<accession>A0A429XPE3</accession>
<dbReference type="GO" id="GO:0044780">
    <property type="term" value="P:bacterial-type flagellum assembly"/>
    <property type="evidence" value="ECO:0007669"/>
    <property type="project" value="InterPro"/>
</dbReference>
<dbReference type="Gene3D" id="2.30.290.10">
    <property type="entry name" value="BH3618-like"/>
    <property type="match status" value="1"/>
</dbReference>
<dbReference type="EMBL" id="RXFM01000028">
    <property type="protein sequence ID" value="RST68507.1"/>
    <property type="molecule type" value="Genomic_DNA"/>
</dbReference>
<dbReference type="RefSeq" id="WP_126044621.1">
    <property type="nucleotide sequence ID" value="NZ_RXFM01000028.1"/>
</dbReference>
<sequence length="122" mass="13925">MFPKGLIGFSDSKNFCFSRSTKNNYKHFKLLQSLDNEQLCFLTLPILLKNKFIKDEDLNNAIKNLELSKSNIAIVLLCSTKEIDGKLKLVVNSRAPVFIDIVTQSAFQYVLHNSNYSLTHLL</sequence>
<evidence type="ECO:0000313" key="1">
    <source>
        <dbReference type="EMBL" id="RST68507.1"/>
    </source>
</evidence>
<dbReference type="SUPFAM" id="SSF141457">
    <property type="entry name" value="BH3618-like"/>
    <property type="match status" value="1"/>
</dbReference>